<dbReference type="PANTHER" id="PTHR48100">
    <property type="entry name" value="BROAD-SPECIFICITY PHOSPHATASE YOR283W-RELATED"/>
    <property type="match status" value="1"/>
</dbReference>
<dbReference type="InterPro" id="IPR050275">
    <property type="entry name" value="PGM_Phosphatase"/>
</dbReference>
<dbReference type="GO" id="GO:0016791">
    <property type="term" value="F:phosphatase activity"/>
    <property type="evidence" value="ECO:0007669"/>
    <property type="project" value="TreeGrafter"/>
</dbReference>
<dbReference type="Gene3D" id="3.40.50.1240">
    <property type="entry name" value="Phosphoglycerate mutase-like"/>
    <property type="match status" value="1"/>
</dbReference>
<sequence length="218" mass="23279">MTTLHLIRHGQTPNNVAGALDTALPGAGLTDLGKRQAEDLVRRFDGTPLDRVVSSAHRRAVLTAAPLTRARALEPLQDEGFGEVGAGDLEMMTTHESHVTYLTTVFDWSEGELDERMPGGPDGHSVLERYEAAIARAVEGLADDAAVAVVSHGAVIRLWATSQASGITPKDAEHKRLLNTAVVTLEGRPGDWRFVGWDDPNIVDAGASDPTADAEDDD</sequence>
<reference evidence="1 2" key="1">
    <citation type="submission" date="2018-08" db="EMBL/GenBank/DDBJ databases">
        <title>Whole genome sequence analysis of Dermacoccus abyssi bacteria isolated from Deep Mariana trench Micromonospora spp reveals genes involved in the environmental adaptation and production of secondary metabolites.</title>
        <authorList>
            <person name="Abdel-Mageed W.M."/>
            <person name="Lehri B."/>
            <person name="Nouioui I."/>
            <person name="Goodfellow I."/>
            <person name="Jaspars M."/>
            <person name="Karlyshev A."/>
        </authorList>
    </citation>
    <scope>NUCLEOTIDE SEQUENCE [LARGE SCALE GENOMIC DNA]</scope>
    <source>
        <strain evidence="1 2">MT1.1</strain>
    </source>
</reference>
<name>A0A417Z7J5_9MICO</name>
<dbReference type="EMBL" id="QWLM01000004">
    <property type="protein sequence ID" value="RHW46602.1"/>
    <property type="molecule type" value="Genomic_DNA"/>
</dbReference>
<dbReference type="PROSITE" id="PS00175">
    <property type="entry name" value="PG_MUTASE"/>
    <property type="match status" value="1"/>
</dbReference>
<organism evidence="1 2">
    <name type="scientific">Dermacoccus abyssi</name>
    <dbReference type="NCBI Taxonomy" id="322596"/>
    <lineage>
        <taxon>Bacteria</taxon>
        <taxon>Bacillati</taxon>
        <taxon>Actinomycetota</taxon>
        <taxon>Actinomycetes</taxon>
        <taxon>Micrococcales</taxon>
        <taxon>Dermacoccaceae</taxon>
        <taxon>Dermacoccus</taxon>
    </lineage>
</organism>
<evidence type="ECO:0000313" key="2">
    <source>
        <dbReference type="Proteomes" id="UP000285376"/>
    </source>
</evidence>
<dbReference type="CDD" id="cd07067">
    <property type="entry name" value="HP_PGM_like"/>
    <property type="match status" value="1"/>
</dbReference>
<dbReference type="SMART" id="SM00855">
    <property type="entry name" value="PGAM"/>
    <property type="match status" value="1"/>
</dbReference>
<gene>
    <name evidence="1" type="ORF">D1832_05005</name>
</gene>
<accession>A0A417Z7J5</accession>
<dbReference type="Pfam" id="PF00300">
    <property type="entry name" value="His_Phos_1"/>
    <property type="match status" value="1"/>
</dbReference>
<proteinExistence type="predicted"/>
<dbReference type="GO" id="GO:0005737">
    <property type="term" value="C:cytoplasm"/>
    <property type="evidence" value="ECO:0007669"/>
    <property type="project" value="TreeGrafter"/>
</dbReference>
<dbReference type="Proteomes" id="UP000285376">
    <property type="component" value="Unassembled WGS sequence"/>
</dbReference>
<dbReference type="RefSeq" id="WP_118912885.1">
    <property type="nucleotide sequence ID" value="NZ_CBCRVH010000003.1"/>
</dbReference>
<dbReference type="InterPro" id="IPR013078">
    <property type="entry name" value="His_Pase_superF_clade-1"/>
</dbReference>
<dbReference type="InterPro" id="IPR029033">
    <property type="entry name" value="His_PPase_superfam"/>
</dbReference>
<dbReference type="PANTHER" id="PTHR48100:SF58">
    <property type="entry name" value="PE-PGRS FAMILY PROTEIN PE_PGRS11"/>
    <property type="match status" value="1"/>
</dbReference>
<dbReference type="InterPro" id="IPR001345">
    <property type="entry name" value="PG/BPGM_mutase_AS"/>
</dbReference>
<dbReference type="AlphaFoldDB" id="A0A417Z7J5"/>
<protein>
    <submittedName>
        <fullName evidence="1">Histidine phosphatase family protein</fullName>
    </submittedName>
</protein>
<dbReference type="SUPFAM" id="SSF53254">
    <property type="entry name" value="Phosphoglycerate mutase-like"/>
    <property type="match status" value="1"/>
</dbReference>
<comment type="caution">
    <text evidence="1">The sequence shown here is derived from an EMBL/GenBank/DDBJ whole genome shotgun (WGS) entry which is preliminary data.</text>
</comment>
<evidence type="ECO:0000313" key="1">
    <source>
        <dbReference type="EMBL" id="RHW46602.1"/>
    </source>
</evidence>